<name>A0A6C0J7L1_9ZZZZ</name>
<proteinExistence type="predicted"/>
<dbReference type="AlphaFoldDB" id="A0A6C0J7L1"/>
<organism evidence="1">
    <name type="scientific">viral metagenome</name>
    <dbReference type="NCBI Taxonomy" id="1070528"/>
    <lineage>
        <taxon>unclassified sequences</taxon>
        <taxon>metagenomes</taxon>
        <taxon>organismal metagenomes</taxon>
    </lineage>
</organism>
<evidence type="ECO:0000313" key="1">
    <source>
        <dbReference type="EMBL" id="QHU00731.1"/>
    </source>
</evidence>
<accession>A0A6C0J7L1</accession>
<reference evidence="1" key="1">
    <citation type="journal article" date="2020" name="Nature">
        <title>Giant virus diversity and host interactions through global metagenomics.</title>
        <authorList>
            <person name="Schulz F."/>
            <person name="Roux S."/>
            <person name="Paez-Espino D."/>
            <person name="Jungbluth S."/>
            <person name="Walsh D.A."/>
            <person name="Denef V.J."/>
            <person name="McMahon K.D."/>
            <person name="Konstantinidis K.T."/>
            <person name="Eloe-Fadrosh E.A."/>
            <person name="Kyrpides N.C."/>
            <person name="Woyke T."/>
        </authorList>
    </citation>
    <scope>NUCLEOTIDE SEQUENCE</scope>
    <source>
        <strain evidence="1">GVMAG-M-3300025860-20</strain>
    </source>
</reference>
<sequence>MMGHCDNCEQIKKIKVDDEFPQFQYCEKCYIIILTEIFGQLCN</sequence>
<dbReference type="EMBL" id="MN740329">
    <property type="protein sequence ID" value="QHU00731.1"/>
    <property type="molecule type" value="Genomic_DNA"/>
</dbReference>
<protein>
    <submittedName>
        <fullName evidence="1">Uncharacterized protein</fullName>
    </submittedName>
</protein>